<keyword evidence="2" id="KW-1185">Reference proteome</keyword>
<feature type="non-terminal residue" evidence="1">
    <location>
        <position position="1"/>
    </location>
</feature>
<dbReference type="EMBL" id="BTSY01000005">
    <property type="protein sequence ID" value="GMT30578.1"/>
    <property type="molecule type" value="Genomic_DNA"/>
</dbReference>
<dbReference type="Proteomes" id="UP001432322">
    <property type="component" value="Unassembled WGS sequence"/>
</dbReference>
<evidence type="ECO:0000313" key="2">
    <source>
        <dbReference type="Proteomes" id="UP001432322"/>
    </source>
</evidence>
<organism evidence="1 2">
    <name type="scientific">Pristionchus fissidentatus</name>
    <dbReference type="NCBI Taxonomy" id="1538716"/>
    <lineage>
        <taxon>Eukaryota</taxon>
        <taxon>Metazoa</taxon>
        <taxon>Ecdysozoa</taxon>
        <taxon>Nematoda</taxon>
        <taxon>Chromadorea</taxon>
        <taxon>Rhabditida</taxon>
        <taxon>Rhabditina</taxon>
        <taxon>Diplogasteromorpha</taxon>
        <taxon>Diplogasteroidea</taxon>
        <taxon>Neodiplogasteridae</taxon>
        <taxon>Pristionchus</taxon>
    </lineage>
</organism>
<sequence length="84" mass="9829">GQKFNTHVKQWREETFPILALPAEVSSKVLSYMGRKELTICLQSFFLDKVHADWNKNKTIKNMEIRLCYNDAVITSDRYSCSNQ</sequence>
<dbReference type="AlphaFoldDB" id="A0AAV5WIV0"/>
<comment type="caution">
    <text evidence="1">The sequence shown here is derived from an EMBL/GenBank/DDBJ whole genome shotgun (WGS) entry which is preliminary data.</text>
</comment>
<feature type="non-terminal residue" evidence="1">
    <location>
        <position position="84"/>
    </location>
</feature>
<reference evidence="1" key="1">
    <citation type="submission" date="2023-10" db="EMBL/GenBank/DDBJ databases">
        <title>Genome assembly of Pristionchus species.</title>
        <authorList>
            <person name="Yoshida K."/>
            <person name="Sommer R.J."/>
        </authorList>
    </citation>
    <scope>NUCLEOTIDE SEQUENCE</scope>
    <source>
        <strain evidence="1">RS5133</strain>
    </source>
</reference>
<name>A0AAV5WIV0_9BILA</name>
<gene>
    <name evidence="1" type="ORF">PFISCL1PPCAC_21875</name>
</gene>
<proteinExistence type="predicted"/>
<evidence type="ECO:0008006" key="3">
    <source>
        <dbReference type="Google" id="ProtNLM"/>
    </source>
</evidence>
<accession>A0AAV5WIV0</accession>
<protein>
    <recommendedName>
        <fullName evidence="3">F-box domain-containing protein</fullName>
    </recommendedName>
</protein>
<evidence type="ECO:0000313" key="1">
    <source>
        <dbReference type="EMBL" id="GMT30578.1"/>
    </source>
</evidence>